<protein>
    <submittedName>
        <fullName evidence="1">Uncharacterized protein</fullName>
    </submittedName>
</protein>
<dbReference type="AlphaFoldDB" id="A0AAU7XCC1"/>
<organism evidence="1">
    <name type="scientific">Methyloraptor flagellatus</name>
    <dbReference type="NCBI Taxonomy" id="3162530"/>
    <lineage>
        <taxon>Bacteria</taxon>
        <taxon>Pseudomonadati</taxon>
        <taxon>Pseudomonadota</taxon>
        <taxon>Alphaproteobacteria</taxon>
        <taxon>Hyphomicrobiales</taxon>
        <taxon>Ancalomicrobiaceae</taxon>
        <taxon>Methyloraptor</taxon>
    </lineage>
</organism>
<dbReference type="EMBL" id="CP158568">
    <property type="protein sequence ID" value="XBY45415.1"/>
    <property type="molecule type" value="Genomic_DNA"/>
</dbReference>
<gene>
    <name evidence="1" type="ORF">ABS361_03785</name>
</gene>
<reference evidence="1" key="1">
    <citation type="submission" date="2024-06" db="EMBL/GenBank/DDBJ databases">
        <title>Methylostella associata gen. nov., sp. nov., a novel Ancalomicrobiaceae-affiliated facultatively methylotrophic bacteria that feed on methanotrophs of the genus Methylococcus.</title>
        <authorList>
            <person name="Saltykova V."/>
            <person name="Danilova O.V."/>
            <person name="Oshkin I.Y."/>
            <person name="Belova S.E."/>
            <person name="Pimenov N.V."/>
            <person name="Dedysh S.N."/>
        </authorList>
    </citation>
    <scope>NUCLEOTIDE SEQUENCE</scope>
    <source>
        <strain evidence="1">S20</strain>
    </source>
</reference>
<sequence>MTVCFSEGTQRPLDWCRVQRDGANRSTIYQALAGLNGRHTGEGMSDGDGASAWADPATEPSLHEILDDEIVEAVLARDGLDRHAVERFLVAQSLRLAGGFAPSARACAPECFAA</sequence>
<name>A0AAU7XCC1_9HYPH</name>
<evidence type="ECO:0000313" key="1">
    <source>
        <dbReference type="EMBL" id="XBY45415.1"/>
    </source>
</evidence>
<dbReference type="RefSeq" id="WP_407050508.1">
    <property type="nucleotide sequence ID" value="NZ_CP158568.1"/>
</dbReference>
<dbReference type="KEGG" id="mflg:ABS361_03785"/>
<accession>A0AAU7XCC1</accession>
<proteinExistence type="predicted"/>